<reference evidence="2" key="1">
    <citation type="journal article" date="2021" name="Front. Microbiol.">
        <title>Comprehensive Comparative Genomics and Phenotyping of Methylobacterium Species.</title>
        <authorList>
            <person name="Alessa O."/>
            <person name="Ogura Y."/>
            <person name="Fujitani Y."/>
            <person name="Takami H."/>
            <person name="Hayashi T."/>
            <person name="Sahin N."/>
            <person name="Tani A."/>
        </authorList>
    </citation>
    <scope>NUCLEOTIDE SEQUENCE</scope>
    <source>
        <strain evidence="2">DSM 19015</strain>
    </source>
</reference>
<comment type="caution">
    <text evidence="2">The sequence shown here is derived from an EMBL/GenBank/DDBJ whole genome shotgun (WGS) entry which is preliminary data.</text>
</comment>
<sequence length="294" mass="32624">MIVRTVALASIDVGGRLRALDPAWVDLLAEEIQRDGQIEPIRVVERGERFVLIDGARRFAACAKLGHTGIEAKIEPEEALADAAFVRLGEIKGNFLRGELTMLERAYYVAAWREVYESVNALPRRGRKPKTEMRVQRTNISGEAANDDAADAFVLSLSDAAQRALQISQKTLYRYLQIATIPPEQGHRLTGHPSADSRVELLILAEQPMVRQAQIVELMLDGDPRFGTVAEAIAHLDGAAPAPKLSPPERFHQTFSRLRPQDQEVFFDLNLDAIERWQAARSAKGCKVGRRGVA</sequence>
<dbReference type="EMBL" id="BPQP01000105">
    <property type="protein sequence ID" value="GJD97756.1"/>
    <property type="molecule type" value="Genomic_DNA"/>
</dbReference>
<dbReference type="RefSeq" id="WP_238246804.1">
    <property type="nucleotide sequence ID" value="NZ_BPQP01000105.1"/>
</dbReference>
<reference evidence="2" key="2">
    <citation type="submission" date="2021-08" db="EMBL/GenBank/DDBJ databases">
        <authorList>
            <person name="Tani A."/>
            <person name="Ola A."/>
            <person name="Ogura Y."/>
            <person name="Katsura K."/>
            <person name="Hayashi T."/>
        </authorList>
    </citation>
    <scope>NUCLEOTIDE SEQUENCE</scope>
    <source>
        <strain evidence="2">DSM 19015</strain>
    </source>
</reference>
<dbReference type="Proteomes" id="UP001055125">
    <property type="component" value="Unassembled WGS sequence"/>
</dbReference>
<accession>A0ABQ4S4B7</accession>
<organism evidence="2 3">
    <name type="scientific">Methylobacterium iners</name>
    <dbReference type="NCBI Taxonomy" id="418707"/>
    <lineage>
        <taxon>Bacteria</taxon>
        <taxon>Pseudomonadati</taxon>
        <taxon>Pseudomonadota</taxon>
        <taxon>Alphaproteobacteria</taxon>
        <taxon>Hyphomicrobiales</taxon>
        <taxon>Methylobacteriaceae</taxon>
        <taxon>Methylobacterium</taxon>
    </lineage>
</organism>
<dbReference type="InterPro" id="IPR036086">
    <property type="entry name" value="ParB/Sulfiredoxin_sf"/>
</dbReference>
<keyword evidence="3" id="KW-1185">Reference proteome</keyword>
<protein>
    <submittedName>
        <fullName evidence="2">Nucleoid occlusion protein</fullName>
    </submittedName>
</protein>
<name>A0ABQ4S4B7_9HYPH</name>
<proteinExistence type="predicted"/>
<evidence type="ECO:0000259" key="1">
    <source>
        <dbReference type="SMART" id="SM00470"/>
    </source>
</evidence>
<dbReference type="InterPro" id="IPR003115">
    <property type="entry name" value="ParB_N"/>
</dbReference>
<dbReference type="SMART" id="SM00470">
    <property type="entry name" value="ParB"/>
    <property type="match status" value="1"/>
</dbReference>
<evidence type="ECO:0000313" key="3">
    <source>
        <dbReference type="Proteomes" id="UP001055125"/>
    </source>
</evidence>
<dbReference type="SUPFAM" id="SSF110849">
    <property type="entry name" value="ParB/Sulfiredoxin"/>
    <property type="match status" value="1"/>
</dbReference>
<feature type="domain" description="ParB-like N-terminal" evidence="1">
    <location>
        <begin position="4"/>
        <end position="92"/>
    </location>
</feature>
<gene>
    <name evidence="2" type="primary">noc_4</name>
    <name evidence="2" type="ORF">OCOJLMKI_4989</name>
</gene>
<evidence type="ECO:0000313" key="2">
    <source>
        <dbReference type="EMBL" id="GJD97756.1"/>
    </source>
</evidence>
<dbReference type="Gene3D" id="3.90.1530.30">
    <property type="match status" value="1"/>
</dbReference>
<dbReference type="Pfam" id="PF02195">
    <property type="entry name" value="ParB_N"/>
    <property type="match status" value="1"/>
</dbReference>